<evidence type="ECO:0000313" key="8">
    <source>
        <dbReference type="EMBL" id="OCH85272.1"/>
    </source>
</evidence>
<organism evidence="8 9">
    <name type="scientific">Obba rivulosa</name>
    <dbReference type="NCBI Taxonomy" id="1052685"/>
    <lineage>
        <taxon>Eukaryota</taxon>
        <taxon>Fungi</taxon>
        <taxon>Dikarya</taxon>
        <taxon>Basidiomycota</taxon>
        <taxon>Agaricomycotina</taxon>
        <taxon>Agaricomycetes</taxon>
        <taxon>Polyporales</taxon>
        <taxon>Gelatoporiaceae</taxon>
        <taxon>Obba</taxon>
    </lineage>
</organism>
<dbReference type="OrthoDB" id="2320933at2759"/>
<dbReference type="Gene3D" id="3.40.50.300">
    <property type="entry name" value="P-loop containing nucleotide triphosphate hydrolases"/>
    <property type="match status" value="2"/>
</dbReference>
<dbReference type="SMART" id="SM00490">
    <property type="entry name" value="HELICc"/>
    <property type="match status" value="1"/>
</dbReference>
<evidence type="ECO:0000313" key="9">
    <source>
        <dbReference type="Proteomes" id="UP000250043"/>
    </source>
</evidence>
<dbReference type="InterPro" id="IPR027417">
    <property type="entry name" value="P-loop_NTPase"/>
</dbReference>
<dbReference type="PROSITE" id="PS51194">
    <property type="entry name" value="HELICASE_CTER"/>
    <property type="match status" value="1"/>
</dbReference>
<dbReference type="InterPro" id="IPR011545">
    <property type="entry name" value="DEAD/DEAH_box_helicase_dom"/>
</dbReference>
<evidence type="ECO:0000256" key="3">
    <source>
        <dbReference type="ARBA" id="ARBA00022806"/>
    </source>
</evidence>
<dbReference type="PANTHER" id="PTHR44533:SF4">
    <property type="entry name" value="DEAD_H RNA HELICASE, PUTATIVE-RELATED"/>
    <property type="match status" value="1"/>
</dbReference>
<dbReference type="InterPro" id="IPR059032">
    <property type="entry name" value="WHD_DDX60"/>
</dbReference>
<dbReference type="GO" id="GO:0005524">
    <property type="term" value="F:ATP binding"/>
    <property type="evidence" value="ECO:0007669"/>
    <property type="project" value="UniProtKB-KW"/>
</dbReference>
<keyword evidence="2 8" id="KW-0378">Hydrolase</keyword>
<feature type="compositionally biased region" description="Basic and acidic residues" evidence="5">
    <location>
        <begin position="1193"/>
        <end position="1203"/>
    </location>
</feature>
<dbReference type="Proteomes" id="UP000250043">
    <property type="component" value="Unassembled WGS sequence"/>
</dbReference>
<feature type="region of interest" description="Disordered" evidence="5">
    <location>
        <begin position="1696"/>
        <end position="1732"/>
    </location>
</feature>
<evidence type="ECO:0000259" key="6">
    <source>
        <dbReference type="PROSITE" id="PS51192"/>
    </source>
</evidence>
<feature type="region of interest" description="Disordered" evidence="5">
    <location>
        <begin position="1193"/>
        <end position="1226"/>
    </location>
</feature>
<keyword evidence="3" id="KW-0347">Helicase</keyword>
<keyword evidence="4" id="KW-0067">ATP-binding</keyword>
<evidence type="ECO:0000256" key="5">
    <source>
        <dbReference type="SAM" id="MobiDB-lite"/>
    </source>
</evidence>
<dbReference type="CDD" id="cd18025">
    <property type="entry name" value="DEXHc_DDX60"/>
    <property type="match status" value="1"/>
</dbReference>
<evidence type="ECO:0000256" key="2">
    <source>
        <dbReference type="ARBA" id="ARBA00022801"/>
    </source>
</evidence>
<dbReference type="SUPFAM" id="SSF52540">
    <property type="entry name" value="P-loop containing nucleoside triphosphate hydrolases"/>
    <property type="match status" value="1"/>
</dbReference>
<gene>
    <name evidence="8" type="ORF">OBBRIDRAFT_763163</name>
</gene>
<sequence>MDLDGFEGAVSKDLSHAASKIEDAKDALDYIDSEWYAAVNRRGRWMDLFGDYAGEELFIIDGDSLIQNVLDDPLLALGRDGDPSFQIVHAMYSLERLLCEIRKRSDVFEIIFWNDQRHLTTATGPPIFTFSSRTLARGILIGHLRSLGTPVHVFKNQFDPEWLSYLRAKKPMFIMVNDGGTLEDRTSPLLAERVLLQRIFLFDILSQGVTVTLLKGAEFRDSKLLSFVYEQRLDRDARKRLKTELWTISWSTLKMLDDAYYLLQQNEGLKSQEDVDIDSDSVPVSQEEFLGHFLKAVSLSSLSNIGHSHELLFAFMAHLLLVPQLPIHERALALPVLPDTLNSILLHTFLPQMFLALGRVHSRLRGFGHPDGRVFVHLLLELIRQPDVELQNLLAEDVHATLQSVWNQHSLPAVDLRSLSNHYHLPISSADLALHRNPPPAKLLPFEHPVFDEELAGVRVEVDEGVPDALPTRMGFNTIFNDTHHWHNHERAILPAHLGGEDPKPADERQRWRQLRSEQRFMSKMQWQATTLTGALGQPLKQMVIIPGNQRSKADSSVKTRVAQVHAPKKKGKPERLSSADKIRQANAAEKQSKEDASNQAWWANHVKQLDGLSLEQKTAIISDLQRNSRTTTGWMSVEIRLYKLHLELSRWVEFSDQEQPDVCDRFTVSVLRMVKDAYDKKGVFLAAHDSLMSVLTAIGLANFGPSLSEGAISDLSGDKDRRLSFKFIKLVKSKSGSPVYKFMRIKEDFVEWQLRLFGEFMDRSMDSQYDPRVSFEPDAWQRTVLDCLDKDESVLVVAPTSAGKTFVSYYAMEQVLRGSDDGILVYVAPTKALVNQIAAEVYARFRKELHGGSCWAIHTRDYRVHDPQKCQILVTVPEMLAIMLLSPPLASKWTPRIKRIILDEIHTIGQQEGGAVWEQIILLAPCPIIGLSATIGHPEKFNNWLASVQEAHGFKHNFIHHPHRYSHLRKFTYAASPEPFGVFRGLDRYVDTKRLRFMHPISMLSFGARTLPPDLSLEASDCLTLYRALAKVDQKTAVGLNALSPSVFFQEAYERRALLRQKDVLRYEDSLKTTLSALLCLPESQDATSVVSELALSLTDPVVRKMDQDYVPSAEEFYRNLIFLVSDLHVAGDLPALFFSFDRKACEHMAQSLLHTLEDAETKWRGESKEWADIISRWERWKLQAKARKRLAERAEKQRQDPDVAPDTGSEMTWESTFDPSEPSPQFSFAGNCTSYSKADLNAEIENLGRWGAVPSWALQALQRGIGVHHSGMNKHYRTLVESLYRVGFLRVVFATGTLALGINAPTKTSVFCGDSPFLTALMFRQCAGRAGRRGFDLLGKVVFYGLAMGRCQRLVLSRLPSLGGNFPLTSTMVLRLFNLLQGSKNAEIAVRSIRSLLQLPHISFISDVGQEQVLHHIRFSIDYLRRCGLLDRGGSPINLFGIAAHLYYTEPSNLALVALLRQGIIHRICCQDNIVTAREEFLIVMCHLFGRRNLPGTYASGTILKDLRRKSPSMIVLPPLPDDAKVVLLNHDQEILHVFAGYTLAYARGHASILDDDHELPLSKMSFGNRGQSVSQSSFREYLRSNGFETFARSPFVATSGHGDSFRSVEELTRTARTGLHLNEHAIPSMRQFVTGHQHALNAYLLDFYIHGQTAALKVSNGIREGEIWYLLQDFMLTLKTVRAGIVQLLQRSANGDGPESGDVDSGYSSVDPTDGTGESSDDNETIKRPYGVSDEDWKVYETIDAVTKEFEVKFKAMWA</sequence>
<dbReference type="InterPro" id="IPR055124">
    <property type="entry name" value="PIN-like_DDX60"/>
</dbReference>
<feature type="domain" description="Helicase C-terminal" evidence="7">
    <location>
        <begin position="1212"/>
        <end position="1382"/>
    </location>
</feature>
<dbReference type="Pfam" id="PF26076">
    <property type="entry name" value="WHD_DDX60"/>
    <property type="match status" value="1"/>
</dbReference>
<dbReference type="InterPro" id="IPR052431">
    <property type="entry name" value="SKI2_subfamily_helicases"/>
</dbReference>
<keyword evidence="1" id="KW-0547">Nucleotide-binding</keyword>
<dbReference type="GO" id="GO:0003676">
    <property type="term" value="F:nucleic acid binding"/>
    <property type="evidence" value="ECO:0007669"/>
    <property type="project" value="InterPro"/>
</dbReference>
<dbReference type="Pfam" id="PF00270">
    <property type="entry name" value="DEAD"/>
    <property type="match status" value="1"/>
</dbReference>
<keyword evidence="9" id="KW-1185">Reference proteome</keyword>
<protein>
    <submittedName>
        <fullName evidence="8">P-loop containing nucleoside triphosphate hydrolase protein</fullName>
    </submittedName>
</protein>
<dbReference type="PANTHER" id="PTHR44533">
    <property type="entry name" value="DEAD/H RNA HELICASE, PUTATIVE-RELATED"/>
    <property type="match status" value="1"/>
</dbReference>
<dbReference type="GO" id="GO:0016787">
    <property type="term" value="F:hydrolase activity"/>
    <property type="evidence" value="ECO:0007669"/>
    <property type="project" value="UniProtKB-KW"/>
</dbReference>
<feature type="domain" description="Helicase ATP-binding" evidence="6">
    <location>
        <begin position="786"/>
        <end position="954"/>
    </location>
</feature>
<dbReference type="InterPro" id="IPR014001">
    <property type="entry name" value="Helicase_ATP-bd"/>
</dbReference>
<dbReference type="GO" id="GO:0004386">
    <property type="term" value="F:helicase activity"/>
    <property type="evidence" value="ECO:0007669"/>
    <property type="project" value="UniProtKB-KW"/>
</dbReference>
<dbReference type="Pfam" id="PF23002">
    <property type="entry name" value="PIN-like_DDX60"/>
    <property type="match status" value="1"/>
</dbReference>
<evidence type="ECO:0000259" key="7">
    <source>
        <dbReference type="PROSITE" id="PS51194"/>
    </source>
</evidence>
<evidence type="ECO:0000256" key="1">
    <source>
        <dbReference type="ARBA" id="ARBA00022741"/>
    </source>
</evidence>
<name>A0A8E2DFW7_9APHY</name>
<reference evidence="8 9" key="1">
    <citation type="submission" date="2016-07" db="EMBL/GenBank/DDBJ databases">
        <title>Draft genome of the white-rot fungus Obba rivulosa 3A-2.</title>
        <authorList>
            <consortium name="DOE Joint Genome Institute"/>
            <person name="Miettinen O."/>
            <person name="Riley R."/>
            <person name="Acob R."/>
            <person name="Barry K."/>
            <person name="Cullen D."/>
            <person name="De Vries R."/>
            <person name="Hainaut M."/>
            <person name="Hatakka A."/>
            <person name="Henrissat B."/>
            <person name="Hilden K."/>
            <person name="Kuo R."/>
            <person name="Labutti K."/>
            <person name="Lipzen A."/>
            <person name="Makela M.R."/>
            <person name="Sandor L."/>
            <person name="Spatafora J.W."/>
            <person name="Grigoriev I.V."/>
            <person name="Hibbett D.S."/>
        </authorList>
    </citation>
    <scope>NUCLEOTIDE SEQUENCE [LARGE SCALE GENOMIC DNA]</scope>
    <source>
        <strain evidence="8 9">3A-2</strain>
    </source>
</reference>
<dbReference type="GO" id="GO:0005737">
    <property type="term" value="C:cytoplasm"/>
    <property type="evidence" value="ECO:0007669"/>
    <property type="project" value="TreeGrafter"/>
</dbReference>
<dbReference type="PROSITE" id="PS51192">
    <property type="entry name" value="HELICASE_ATP_BIND_1"/>
    <property type="match status" value="1"/>
</dbReference>
<feature type="compositionally biased region" description="Basic and acidic residues" evidence="5">
    <location>
        <begin position="574"/>
        <end position="584"/>
    </location>
</feature>
<evidence type="ECO:0000256" key="4">
    <source>
        <dbReference type="ARBA" id="ARBA00022840"/>
    </source>
</evidence>
<dbReference type="SMART" id="SM00487">
    <property type="entry name" value="DEXDc"/>
    <property type="match status" value="1"/>
</dbReference>
<feature type="region of interest" description="Disordered" evidence="5">
    <location>
        <begin position="548"/>
        <end position="600"/>
    </location>
</feature>
<dbReference type="FunFam" id="3.40.50.300:FF:001039">
    <property type="entry name" value="ATP-dependent RNA helicase DDX60"/>
    <property type="match status" value="1"/>
</dbReference>
<dbReference type="InterPro" id="IPR001650">
    <property type="entry name" value="Helicase_C-like"/>
</dbReference>
<accession>A0A8E2DFW7</accession>
<proteinExistence type="predicted"/>
<dbReference type="EMBL" id="KV722596">
    <property type="protein sequence ID" value="OCH85272.1"/>
    <property type="molecule type" value="Genomic_DNA"/>
</dbReference>
<feature type="compositionally biased region" description="Polar residues" evidence="5">
    <location>
        <begin position="1211"/>
        <end position="1226"/>
    </location>
</feature>